<evidence type="ECO:0000313" key="2">
    <source>
        <dbReference type="EMBL" id="TYK22855.1"/>
    </source>
</evidence>
<dbReference type="Proteomes" id="UP000321947">
    <property type="component" value="Unassembled WGS sequence"/>
</dbReference>
<accession>A0A5D3DH08</accession>
<sequence>MEGRAETFTNVGSNDPARYEAFVADAVPDTNFQPMYSQGLNMSPDELMGTRTARLEAILELTLMDRCCLMRILMHNVDDMKAFLDFFDNMKYSYYSIILEENR</sequence>
<proteinExistence type="predicted"/>
<gene>
    <name evidence="2" type="ORF">E5676_scaffold115G00410</name>
    <name evidence="1" type="ORF">E6C27_scaffold581G00470</name>
</gene>
<evidence type="ECO:0000313" key="3">
    <source>
        <dbReference type="Proteomes" id="UP000321393"/>
    </source>
</evidence>
<dbReference type="OrthoDB" id="1748457at2759"/>
<dbReference type="EMBL" id="SSTD01004786">
    <property type="protein sequence ID" value="TYK22855.1"/>
    <property type="molecule type" value="Genomic_DNA"/>
</dbReference>
<dbReference type="AlphaFoldDB" id="A0A5D3DH08"/>
<protein>
    <submittedName>
        <fullName evidence="2">Retrotransposon protein</fullName>
    </submittedName>
</protein>
<dbReference type="Proteomes" id="UP000321393">
    <property type="component" value="Unassembled WGS sequence"/>
</dbReference>
<comment type="caution">
    <text evidence="2">The sequence shown here is derived from an EMBL/GenBank/DDBJ whole genome shotgun (WGS) entry which is preliminary data.</text>
</comment>
<name>A0A5D3DH08_CUCMM</name>
<organism evidence="2 4">
    <name type="scientific">Cucumis melo var. makuwa</name>
    <name type="common">Oriental melon</name>
    <dbReference type="NCBI Taxonomy" id="1194695"/>
    <lineage>
        <taxon>Eukaryota</taxon>
        <taxon>Viridiplantae</taxon>
        <taxon>Streptophyta</taxon>
        <taxon>Embryophyta</taxon>
        <taxon>Tracheophyta</taxon>
        <taxon>Spermatophyta</taxon>
        <taxon>Magnoliopsida</taxon>
        <taxon>eudicotyledons</taxon>
        <taxon>Gunneridae</taxon>
        <taxon>Pentapetalae</taxon>
        <taxon>rosids</taxon>
        <taxon>fabids</taxon>
        <taxon>Cucurbitales</taxon>
        <taxon>Cucurbitaceae</taxon>
        <taxon>Benincaseae</taxon>
        <taxon>Cucumis</taxon>
    </lineage>
</organism>
<reference evidence="3 4" key="1">
    <citation type="submission" date="2019-08" db="EMBL/GenBank/DDBJ databases">
        <title>Draft genome sequences of two oriental melons (Cucumis melo L. var makuwa).</title>
        <authorList>
            <person name="Kwon S.-Y."/>
        </authorList>
    </citation>
    <scope>NUCLEOTIDE SEQUENCE [LARGE SCALE GENOMIC DNA]</scope>
    <source>
        <strain evidence="4">cv. Chang Bougi</strain>
        <strain evidence="3">cv. SW 3</strain>
        <tissue evidence="2">Leaf</tissue>
    </source>
</reference>
<evidence type="ECO:0000313" key="4">
    <source>
        <dbReference type="Proteomes" id="UP000321947"/>
    </source>
</evidence>
<dbReference type="EMBL" id="SSTE01022985">
    <property type="protein sequence ID" value="KAA0026057.1"/>
    <property type="molecule type" value="Genomic_DNA"/>
</dbReference>
<evidence type="ECO:0000313" key="1">
    <source>
        <dbReference type="EMBL" id="KAA0026057.1"/>
    </source>
</evidence>